<feature type="region of interest" description="Disordered" evidence="1">
    <location>
        <begin position="60"/>
        <end position="158"/>
    </location>
</feature>
<keyword evidence="5" id="KW-1185">Reference proteome</keyword>
<organism evidence="4 5">
    <name type="scientific">Plasmodium fragile</name>
    <dbReference type="NCBI Taxonomy" id="5857"/>
    <lineage>
        <taxon>Eukaryota</taxon>
        <taxon>Sar</taxon>
        <taxon>Alveolata</taxon>
        <taxon>Apicomplexa</taxon>
        <taxon>Aconoidasida</taxon>
        <taxon>Haemosporida</taxon>
        <taxon>Plasmodiidae</taxon>
        <taxon>Plasmodium</taxon>
        <taxon>Plasmodium (Plasmodium)</taxon>
    </lineage>
</organism>
<feature type="compositionally biased region" description="Basic and acidic residues" evidence="1">
    <location>
        <begin position="108"/>
        <end position="128"/>
    </location>
</feature>
<feature type="transmembrane region" description="Helical" evidence="2">
    <location>
        <begin position="197"/>
        <end position="219"/>
    </location>
</feature>
<accession>A0A0D9QHF3</accession>
<evidence type="ECO:0000313" key="5">
    <source>
        <dbReference type="Proteomes" id="UP000054561"/>
    </source>
</evidence>
<name>A0A0D9QHF3_PLAFR</name>
<keyword evidence="3" id="KW-0732">Signal</keyword>
<keyword evidence="2" id="KW-0812">Transmembrane</keyword>
<dbReference type="GeneID" id="24270550"/>
<evidence type="ECO:0000313" key="4">
    <source>
        <dbReference type="EMBL" id="KJP85126.1"/>
    </source>
</evidence>
<evidence type="ECO:0000256" key="2">
    <source>
        <dbReference type="SAM" id="Phobius"/>
    </source>
</evidence>
<feature type="signal peptide" evidence="3">
    <location>
        <begin position="1"/>
        <end position="19"/>
    </location>
</feature>
<proteinExistence type="predicted"/>
<dbReference type="RefSeq" id="XP_012338261.1">
    <property type="nucleotide sequence ID" value="XM_012482838.1"/>
</dbReference>
<keyword evidence="2" id="KW-1133">Transmembrane helix</keyword>
<dbReference type="VEuPathDB" id="PlasmoDB:AK88_05236"/>
<keyword evidence="2" id="KW-0472">Membrane</keyword>
<feature type="compositionally biased region" description="Polar residues" evidence="1">
    <location>
        <begin position="97"/>
        <end position="107"/>
    </location>
</feature>
<sequence length="245" mass="26930">MIFRATTSILLSVLGSWQCLNHVNEFGTSWKHSAKQHDTVGVRISRLLTVEVYVQAPPPHNTLLLSPGKGPPTKVASKQKPGQSGKPTSKVGDEGSLPQSPKNGAQSEQKEKTPKRTEVKSVTDKHTPEQNNARPVNPIGGPLKTTAQRGKCAKPDSKVGTHVPLPASWIKAQVEATTKKLRRLFSAWKYTIIMNNYLIMFFLVLFIPVTAVSILLLFLKGERKTFILAVAVTVILGTMYLIMLL</sequence>
<gene>
    <name evidence="4" type="ORF">AK88_05236</name>
</gene>
<reference evidence="4 5" key="1">
    <citation type="submission" date="2014-03" db="EMBL/GenBank/DDBJ databases">
        <title>The Genome Sequence of Plasmodium fragile nilgiri.</title>
        <authorList>
            <consortium name="The Broad Institute Genomics Platform"/>
            <consortium name="The Broad Institute Genome Sequencing Center for Infectious Disease"/>
            <person name="Neafsey D."/>
            <person name="Duraisingh M."/>
            <person name="Young S.K."/>
            <person name="Zeng Q."/>
            <person name="Gargeya S."/>
            <person name="Abouelleil A."/>
            <person name="Alvarado L."/>
            <person name="Chapman S.B."/>
            <person name="Gainer-Dewar J."/>
            <person name="Goldberg J."/>
            <person name="Griggs A."/>
            <person name="Gujja S."/>
            <person name="Hansen M."/>
            <person name="Howarth C."/>
            <person name="Imamovic A."/>
            <person name="Larimer J."/>
            <person name="Pearson M."/>
            <person name="Poon T.W."/>
            <person name="Priest M."/>
            <person name="Roberts A."/>
            <person name="Saif S."/>
            <person name="Shea T."/>
            <person name="Sykes S."/>
            <person name="Wortman J."/>
            <person name="Nusbaum C."/>
            <person name="Birren B."/>
        </authorList>
    </citation>
    <scope>NUCLEOTIDE SEQUENCE [LARGE SCALE GENOMIC DNA]</scope>
    <source>
        <strain evidence="5">nilgiri</strain>
    </source>
</reference>
<evidence type="ECO:0000256" key="3">
    <source>
        <dbReference type="SAM" id="SignalP"/>
    </source>
</evidence>
<evidence type="ECO:0000256" key="1">
    <source>
        <dbReference type="SAM" id="MobiDB-lite"/>
    </source>
</evidence>
<feature type="chain" id="PRO_5002343691" evidence="3">
    <location>
        <begin position="20"/>
        <end position="245"/>
    </location>
</feature>
<feature type="transmembrane region" description="Helical" evidence="2">
    <location>
        <begin position="226"/>
        <end position="243"/>
    </location>
</feature>
<dbReference type="Proteomes" id="UP000054561">
    <property type="component" value="Unassembled WGS sequence"/>
</dbReference>
<dbReference type="EMBL" id="KQ001747">
    <property type="protein sequence ID" value="KJP85126.1"/>
    <property type="molecule type" value="Genomic_DNA"/>
</dbReference>
<protein>
    <submittedName>
        <fullName evidence="4">Uncharacterized protein</fullName>
    </submittedName>
</protein>
<dbReference type="AlphaFoldDB" id="A0A0D9QHF3"/>